<comment type="pathway">
    <text evidence="1 11">Amino-acid biosynthesis; L-histidine biosynthesis; L-histidine from 5-phospho-alpha-D-ribose 1-diphosphate: step 9/9.</text>
</comment>
<evidence type="ECO:0000256" key="11">
    <source>
        <dbReference type="HAMAP-Rule" id="MF_01024"/>
    </source>
</evidence>
<evidence type="ECO:0000256" key="10">
    <source>
        <dbReference type="ARBA" id="ARBA00049489"/>
    </source>
</evidence>
<feature type="binding site" evidence="11 15">
    <location>
        <position position="259"/>
    </location>
    <ligand>
        <name>substrate</name>
    </ligand>
</feature>
<evidence type="ECO:0000256" key="13">
    <source>
        <dbReference type="PIRSR" id="PIRSR000099-1"/>
    </source>
</evidence>
<dbReference type="SUPFAM" id="SSF53720">
    <property type="entry name" value="ALDH-like"/>
    <property type="match status" value="1"/>
</dbReference>
<dbReference type="EMBL" id="FOFG01000007">
    <property type="protein sequence ID" value="SEQ77614.1"/>
    <property type="molecule type" value="Genomic_DNA"/>
</dbReference>
<evidence type="ECO:0000256" key="16">
    <source>
        <dbReference type="PIRSR" id="PIRSR000099-4"/>
    </source>
</evidence>
<evidence type="ECO:0000256" key="8">
    <source>
        <dbReference type="ARBA" id="ARBA00023027"/>
    </source>
</evidence>
<evidence type="ECO:0000313" key="19">
    <source>
        <dbReference type="Proteomes" id="UP000199647"/>
    </source>
</evidence>
<dbReference type="RefSeq" id="WP_092496740.1">
    <property type="nucleotide sequence ID" value="NZ_FOFG01000007.1"/>
</dbReference>
<dbReference type="FunFam" id="1.20.5.1300:FF:000002">
    <property type="entry name" value="Histidinol dehydrogenase, chloroplastic"/>
    <property type="match status" value="1"/>
</dbReference>
<feature type="binding site" evidence="11 15">
    <location>
        <position position="361"/>
    </location>
    <ligand>
        <name>substrate</name>
    </ligand>
</feature>
<keyword evidence="7 11" id="KW-0560">Oxidoreductase</keyword>
<dbReference type="GO" id="GO:0008270">
    <property type="term" value="F:zinc ion binding"/>
    <property type="evidence" value="ECO:0007669"/>
    <property type="project" value="UniProtKB-UniRule"/>
</dbReference>
<evidence type="ECO:0000256" key="12">
    <source>
        <dbReference type="PIRNR" id="PIRNR000099"/>
    </source>
</evidence>
<dbReference type="InterPro" id="IPR001692">
    <property type="entry name" value="Histidinol_DH_CS"/>
</dbReference>
<proteinExistence type="inferred from homology"/>
<sequence length="430" mass="45779">MAIFLRSSEADFEARFAALLAAKREVSEDVERAVRTIVDDVRSRGDAALAEYTGRYDRNPTPPGGFRVGEEEIEAAFRAADPQTVKALEFARARIHAHHSRQKPQDDRYTDALGIELGSVWTAISAVGIYVPGGTASYPSSVLMNAVPAKVAGVERLVMVVPAPDGRLNPLVLAAARIAGVDEIYKVGGAQAIAALAYGTGTIAPVFKIVGPGNAYVAAAKRQVFGTVGIDMIAGPSEVLVVADGRNDPDWLAADLLAQAEHDTAAQSILITDDATLADEVAEAVERQLIHLPRQETARASWTDFGAIIVVDELRQALPLIDRIAAEHLELAVDDPEALLKDIRNAGAVFLGRHTPEVIGDYVGGSNHVLPTARSARFSSGLSVLDFMKRTSLLRCSPEGLRELAPAAIRLAEAEGLAAHARSVGIRLNL</sequence>
<feature type="binding site" evidence="11 14">
    <location>
        <position position="130"/>
    </location>
    <ligand>
        <name>NAD(+)</name>
        <dbReference type="ChEBI" id="CHEBI:57540"/>
    </ligand>
</feature>
<evidence type="ECO:0000313" key="18">
    <source>
        <dbReference type="EMBL" id="SEQ77614.1"/>
    </source>
</evidence>
<dbReference type="CDD" id="cd06572">
    <property type="entry name" value="Histidinol_dh"/>
    <property type="match status" value="1"/>
</dbReference>
<keyword evidence="4 11" id="KW-0028">Amino-acid biosynthesis</keyword>
<evidence type="ECO:0000256" key="6">
    <source>
        <dbReference type="ARBA" id="ARBA00022833"/>
    </source>
</evidence>
<feature type="binding site" evidence="11 15">
    <location>
        <position position="420"/>
    </location>
    <ligand>
        <name>substrate</name>
    </ligand>
</feature>
<evidence type="ECO:0000256" key="2">
    <source>
        <dbReference type="ARBA" id="ARBA00010178"/>
    </source>
</evidence>
<dbReference type="PROSITE" id="PS00611">
    <property type="entry name" value="HISOL_DEHYDROGENASE"/>
    <property type="match status" value="1"/>
</dbReference>
<comment type="similarity">
    <text evidence="2 11 12 17">Belongs to the histidinol dehydrogenase family.</text>
</comment>
<dbReference type="PANTHER" id="PTHR21256:SF2">
    <property type="entry name" value="HISTIDINE BIOSYNTHESIS TRIFUNCTIONAL PROTEIN"/>
    <property type="match status" value="1"/>
</dbReference>
<organism evidence="18 19">
    <name type="scientific">Faunimonas pinastri</name>
    <dbReference type="NCBI Taxonomy" id="1855383"/>
    <lineage>
        <taxon>Bacteria</taxon>
        <taxon>Pseudomonadati</taxon>
        <taxon>Pseudomonadota</taxon>
        <taxon>Alphaproteobacteria</taxon>
        <taxon>Hyphomicrobiales</taxon>
        <taxon>Afifellaceae</taxon>
        <taxon>Faunimonas</taxon>
    </lineage>
</organism>
<keyword evidence="5 11" id="KW-0479">Metal-binding</keyword>
<feature type="binding site" evidence="11 16">
    <location>
        <position position="420"/>
    </location>
    <ligand>
        <name>Zn(2+)</name>
        <dbReference type="ChEBI" id="CHEBI:29105"/>
    </ligand>
</feature>
<dbReference type="STRING" id="1855383.SAMN05216548_107196"/>
<evidence type="ECO:0000256" key="9">
    <source>
        <dbReference type="ARBA" id="ARBA00023102"/>
    </source>
</evidence>
<evidence type="ECO:0000256" key="14">
    <source>
        <dbReference type="PIRSR" id="PIRSR000099-2"/>
    </source>
</evidence>
<keyword evidence="8 11" id="KW-0520">NAD</keyword>
<feature type="binding site" evidence="11 16">
    <location>
        <position position="262"/>
    </location>
    <ligand>
        <name>Zn(2+)</name>
        <dbReference type="ChEBI" id="CHEBI:29105"/>
    </ligand>
</feature>
<comment type="function">
    <text evidence="11">Catalyzes the sequential NAD-dependent oxidations of L-histidinol to L-histidinaldehyde and then to L-histidine.</text>
</comment>
<gene>
    <name evidence="11" type="primary">hisD</name>
    <name evidence="18" type="ORF">SAMN05216548_107196</name>
</gene>
<evidence type="ECO:0000256" key="7">
    <source>
        <dbReference type="ARBA" id="ARBA00023002"/>
    </source>
</evidence>
<dbReference type="InterPro" id="IPR022695">
    <property type="entry name" value="Histidinol_DH_monofunct"/>
</dbReference>
<dbReference type="HAMAP" id="MF_01024">
    <property type="entry name" value="HisD"/>
    <property type="match status" value="1"/>
</dbReference>
<feature type="binding site" evidence="11 16">
    <location>
        <position position="361"/>
    </location>
    <ligand>
        <name>Zn(2+)</name>
        <dbReference type="ChEBI" id="CHEBI:29105"/>
    </ligand>
</feature>
<evidence type="ECO:0000256" key="5">
    <source>
        <dbReference type="ARBA" id="ARBA00022723"/>
    </source>
</evidence>
<feature type="binding site" evidence="11 14">
    <location>
        <position position="191"/>
    </location>
    <ligand>
        <name>NAD(+)</name>
        <dbReference type="ChEBI" id="CHEBI:57540"/>
    </ligand>
</feature>
<dbReference type="GO" id="GO:0000105">
    <property type="term" value="P:L-histidine biosynthetic process"/>
    <property type="evidence" value="ECO:0007669"/>
    <property type="project" value="UniProtKB-UniRule"/>
</dbReference>
<comment type="cofactor">
    <cofactor evidence="11 16">
        <name>Zn(2+)</name>
        <dbReference type="ChEBI" id="CHEBI:29105"/>
    </cofactor>
    <text evidence="11 16">Binds 1 zinc ion per subunit.</text>
</comment>
<feature type="binding site" evidence="11 15">
    <location>
        <position position="237"/>
    </location>
    <ligand>
        <name>substrate</name>
    </ligand>
</feature>
<dbReference type="FunFam" id="3.40.50.1980:FF:000026">
    <property type="entry name" value="Histidinol dehydrogenase"/>
    <property type="match status" value="1"/>
</dbReference>
<dbReference type="Gene3D" id="3.40.50.1980">
    <property type="entry name" value="Nitrogenase molybdenum iron protein domain"/>
    <property type="match status" value="2"/>
</dbReference>
<dbReference type="GO" id="GO:0005829">
    <property type="term" value="C:cytosol"/>
    <property type="evidence" value="ECO:0007669"/>
    <property type="project" value="TreeGrafter"/>
</dbReference>
<dbReference type="GO" id="GO:0051287">
    <property type="term" value="F:NAD binding"/>
    <property type="evidence" value="ECO:0007669"/>
    <property type="project" value="InterPro"/>
</dbReference>
<evidence type="ECO:0000256" key="15">
    <source>
        <dbReference type="PIRSR" id="PIRSR000099-3"/>
    </source>
</evidence>
<evidence type="ECO:0000256" key="1">
    <source>
        <dbReference type="ARBA" id="ARBA00004940"/>
    </source>
</evidence>
<feature type="binding site" evidence="11 14">
    <location>
        <position position="214"/>
    </location>
    <ligand>
        <name>NAD(+)</name>
        <dbReference type="ChEBI" id="CHEBI:57540"/>
    </ligand>
</feature>
<feature type="binding site" evidence="11 15">
    <location>
        <position position="415"/>
    </location>
    <ligand>
        <name>substrate</name>
    </ligand>
</feature>
<feature type="active site" description="Proton acceptor" evidence="11 13">
    <location>
        <position position="327"/>
    </location>
</feature>
<dbReference type="Proteomes" id="UP000199647">
    <property type="component" value="Unassembled WGS sequence"/>
</dbReference>
<keyword evidence="19" id="KW-1185">Reference proteome</keyword>
<dbReference type="UniPathway" id="UPA00031">
    <property type="reaction ID" value="UER00014"/>
</dbReference>
<reference evidence="18 19" key="1">
    <citation type="submission" date="2016-10" db="EMBL/GenBank/DDBJ databases">
        <authorList>
            <person name="de Groot N.N."/>
        </authorList>
    </citation>
    <scope>NUCLEOTIDE SEQUENCE [LARGE SCALE GENOMIC DNA]</scope>
    <source>
        <strain evidence="18 19">A52C2</strain>
    </source>
</reference>
<dbReference type="PRINTS" id="PR00083">
    <property type="entry name" value="HOLDHDRGNASE"/>
</dbReference>
<dbReference type="OrthoDB" id="9805269at2"/>
<dbReference type="AlphaFoldDB" id="A0A1H9ISS1"/>
<dbReference type="GO" id="GO:0004399">
    <property type="term" value="F:histidinol dehydrogenase activity"/>
    <property type="evidence" value="ECO:0007669"/>
    <property type="project" value="UniProtKB-UniRule"/>
</dbReference>
<feature type="active site" description="Proton acceptor" evidence="11 13">
    <location>
        <position position="328"/>
    </location>
</feature>
<name>A0A1H9ISS1_9HYPH</name>
<protein>
    <recommendedName>
        <fullName evidence="3 11">Histidinol dehydrogenase</fullName>
        <shortName evidence="11">HDH</shortName>
        <ecNumber evidence="3 11">1.1.1.23</ecNumber>
    </recommendedName>
</protein>
<dbReference type="NCBIfam" id="TIGR00069">
    <property type="entry name" value="hisD"/>
    <property type="match status" value="1"/>
</dbReference>
<dbReference type="Pfam" id="PF00815">
    <property type="entry name" value="Histidinol_dh"/>
    <property type="match status" value="1"/>
</dbReference>
<feature type="binding site" evidence="11 15">
    <location>
        <position position="328"/>
    </location>
    <ligand>
        <name>substrate</name>
    </ligand>
</feature>
<dbReference type="PANTHER" id="PTHR21256">
    <property type="entry name" value="HISTIDINOL DEHYDROGENASE HDH"/>
    <property type="match status" value="1"/>
</dbReference>
<dbReference type="InterPro" id="IPR016161">
    <property type="entry name" value="Ald_DH/histidinol_DH"/>
</dbReference>
<keyword evidence="9 11" id="KW-0368">Histidine biosynthesis</keyword>
<evidence type="ECO:0000256" key="3">
    <source>
        <dbReference type="ARBA" id="ARBA00012965"/>
    </source>
</evidence>
<feature type="binding site" evidence="11 16">
    <location>
        <position position="259"/>
    </location>
    <ligand>
        <name>Zn(2+)</name>
        <dbReference type="ChEBI" id="CHEBI:29105"/>
    </ligand>
</feature>
<feature type="binding site" evidence="11 15">
    <location>
        <position position="262"/>
    </location>
    <ligand>
        <name>substrate</name>
    </ligand>
</feature>
<dbReference type="PIRSF" id="PIRSF000099">
    <property type="entry name" value="Histidinol_dh"/>
    <property type="match status" value="1"/>
</dbReference>
<dbReference type="EC" id="1.1.1.23" evidence="3 11"/>
<dbReference type="InterPro" id="IPR012131">
    <property type="entry name" value="Hstdl_DH"/>
</dbReference>
<dbReference type="Gene3D" id="1.20.5.1300">
    <property type="match status" value="1"/>
</dbReference>
<keyword evidence="6 11" id="KW-0862">Zinc</keyword>
<evidence type="ECO:0000256" key="17">
    <source>
        <dbReference type="RuleBase" id="RU004175"/>
    </source>
</evidence>
<evidence type="ECO:0000256" key="4">
    <source>
        <dbReference type="ARBA" id="ARBA00022605"/>
    </source>
</evidence>
<accession>A0A1H9ISS1</accession>
<comment type="catalytic activity">
    <reaction evidence="10 11">
        <text>L-histidinol + 2 NAD(+) + H2O = L-histidine + 2 NADH + 3 H(+)</text>
        <dbReference type="Rhea" id="RHEA:20641"/>
        <dbReference type="ChEBI" id="CHEBI:15377"/>
        <dbReference type="ChEBI" id="CHEBI:15378"/>
        <dbReference type="ChEBI" id="CHEBI:57540"/>
        <dbReference type="ChEBI" id="CHEBI:57595"/>
        <dbReference type="ChEBI" id="CHEBI:57699"/>
        <dbReference type="ChEBI" id="CHEBI:57945"/>
        <dbReference type="EC" id="1.1.1.23"/>
    </reaction>
</comment>
<dbReference type="FunFam" id="3.40.50.1980:FF:000001">
    <property type="entry name" value="Histidinol dehydrogenase"/>
    <property type="match status" value="1"/>
</dbReference>